<comment type="caution">
    <text evidence="2">The sequence shown here is derived from an EMBL/GenBank/DDBJ whole genome shotgun (WGS) entry which is preliminary data.</text>
</comment>
<dbReference type="InterPro" id="IPR016181">
    <property type="entry name" value="Acyl_CoA_acyltransferase"/>
</dbReference>
<dbReference type="AlphaFoldDB" id="A0A4Q0VMB2"/>
<organism evidence="2 3">
    <name type="scientific">Anaerobacillus alkaliphilus</name>
    <dbReference type="NCBI Taxonomy" id="1548597"/>
    <lineage>
        <taxon>Bacteria</taxon>
        <taxon>Bacillati</taxon>
        <taxon>Bacillota</taxon>
        <taxon>Bacilli</taxon>
        <taxon>Bacillales</taxon>
        <taxon>Bacillaceae</taxon>
        <taxon>Anaerobacillus</taxon>
    </lineage>
</organism>
<dbReference type="EMBL" id="QOUX01000047">
    <property type="protein sequence ID" value="RXI96194.1"/>
    <property type="molecule type" value="Genomic_DNA"/>
</dbReference>
<dbReference type="CDD" id="cd04301">
    <property type="entry name" value="NAT_SF"/>
    <property type="match status" value="1"/>
</dbReference>
<accession>A0A4Q0VMB2</accession>
<evidence type="ECO:0000313" key="3">
    <source>
        <dbReference type="Proteomes" id="UP000290649"/>
    </source>
</evidence>
<dbReference type="Pfam" id="PF00583">
    <property type="entry name" value="Acetyltransf_1"/>
    <property type="match status" value="1"/>
</dbReference>
<dbReference type="PROSITE" id="PS51186">
    <property type="entry name" value="GNAT"/>
    <property type="match status" value="1"/>
</dbReference>
<gene>
    <name evidence="2" type="ORF">DS745_20850</name>
</gene>
<dbReference type="Gene3D" id="3.40.630.30">
    <property type="match status" value="1"/>
</dbReference>
<evidence type="ECO:0000313" key="2">
    <source>
        <dbReference type="EMBL" id="RXI96194.1"/>
    </source>
</evidence>
<dbReference type="RefSeq" id="WP_129080175.1">
    <property type="nucleotide sequence ID" value="NZ_QOUX01000047.1"/>
</dbReference>
<dbReference type="Proteomes" id="UP000290649">
    <property type="component" value="Unassembled WGS sequence"/>
</dbReference>
<keyword evidence="2" id="KW-0808">Transferase</keyword>
<dbReference type="InterPro" id="IPR000182">
    <property type="entry name" value="GNAT_dom"/>
</dbReference>
<dbReference type="OrthoDB" id="5292888at2"/>
<dbReference type="GO" id="GO:0016747">
    <property type="term" value="F:acyltransferase activity, transferring groups other than amino-acyl groups"/>
    <property type="evidence" value="ECO:0007669"/>
    <property type="project" value="InterPro"/>
</dbReference>
<keyword evidence="3" id="KW-1185">Reference proteome</keyword>
<name>A0A4Q0VMB2_9BACI</name>
<proteinExistence type="predicted"/>
<reference evidence="2 3" key="1">
    <citation type="journal article" date="2019" name="Int. J. Syst. Evol. Microbiol.">
        <title>Anaerobacillus alkaliphilus sp. nov., a novel alkaliphilic and moderately halophilic bacterium.</title>
        <authorList>
            <person name="Borsodi A.K."/>
            <person name="Aszalos J.M."/>
            <person name="Bihari P."/>
            <person name="Nagy I."/>
            <person name="Schumann P."/>
            <person name="Sproer C."/>
            <person name="Kovacs A.L."/>
            <person name="Boka K."/>
            <person name="Dobosy P."/>
            <person name="Ovari M."/>
            <person name="Szili-Kovacs T."/>
            <person name="Toth E."/>
        </authorList>
    </citation>
    <scope>NUCLEOTIDE SEQUENCE [LARGE SCALE GENOMIC DNA]</scope>
    <source>
        <strain evidence="2 3">B16-10</strain>
    </source>
</reference>
<evidence type="ECO:0000259" key="1">
    <source>
        <dbReference type="PROSITE" id="PS51186"/>
    </source>
</evidence>
<feature type="domain" description="N-acetyltransferase" evidence="1">
    <location>
        <begin position="1"/>
        <end position="172"/>
    </location>
</feature>
<protein>
    <submittedName>
        <fullName evidence="2">GNAT family N-acetyltransferase</fullName>
    </submittedName>
</protein>
<sequence>MIRQAQADDFKGIARVHVDCIHTGYQAILPTDTIEKFTYSSREQRWENDLPKTISGGTMNFVAVDEQGKIIGFALGGTMRDPRLRIAYTGEIYGIYIHPNAQGKGIGKQLFKAVTEHLLSLHHTSIALWNFKEHHSCNFFKHLDGKEVYEKSTVIGGKELLECAYGWEFAKKENVLN</sequence>
<dbReference type="SUPFAM" id="SSF55729">
    <property type="entry name" value="Acyl-CoA N-acyltransferases (Nat)"/>
    <property type="match status" value="1"/>
</dbReference>